<dbReference type="GO" id="GO:0009252">
    <property type="term" value="P:peptidoglycan biosynthetic process"/>
    <property type="evidence" value="ECO:0007669"/>
    <property type="project" value="UniProtKB-UniRule"/>
</dbReference>
<feature type="binding site" evidence="12">
    <location>
        <position position="278"/>
    </location>
    <ligand>
        <name>Mg(2+)</name>
        <dbReference type="ChEBI" id="CHEBI:18420"/>
        <label>2</label>
    </ligand>
</feature>
<evidence type="ECO:0000256" key="13">
    <source>
        <dbReference type="PROSITE-ProRule" id="PRU00409"/>
    </source>
</evidence>
<dbReference type="Gene3D" id="3.30.470.20">
    <property type="entry name" value="ATP-grasp fold, B domain"/>
    <property type="match status" value="1"/>
</dbReference>
<comment type="similarity">
    <text evidence="2 10">Belongs to the D-alanine--D-alanine ligase family.</text>
</comment>
<evidence type="ECO:0000256" key="11">
    <source>
        <dbReference type="PIRSR" id="PIRSR039102-1"/>
    </source>
</evidence>
<keyword evidence="3 10" id="KW-0963">Cytoplasm</keyword>
<dbReference type="UniPathway" id="UPA00219"/>
<evidence type="ECO:0000259" key="14">
    <source>
        <dbReference type="PROSITE" id="PS50975"/>
    </source>
</evidence>
<dbReference type="Gene3D" id="3.40.50.20">
    <property type="match status" value="1"/>
</dbReference>
<dbReference type="EMBL" id="BOPH01000010">
    <property type="protein sequence ID" value="GIJ65848.1"/>
    <property type="molecule type" value="Genomic_DNA"/>
</dbReference>
<comment type="subcellular location">
    <subcellularLocation>
        <location evidence="1 10">Cytoplasm</location>
    </subcellularLocation>
</comment>
<dbReference type="InterPro" id="IPR013815">
    <property type="entry name" value="ATP_grasp_subdomain_1"/>
</dbReference>
<dbReference type="InterPro" id="IPR000291">
    <property type="entry name" value="D-Ala_lig_Van_CS"/>
</dbReference>
<comment type="function">
    <text evidence="10">Cell wall formation.</text>
</comment>
<dbReference type="PROSITE" id="PS00844">
    <property type="entry name" value="DALA_DALA_LIGASE_2"/>
    <property type="match status" value="1"/>
</dbReference>
<comment type="catalytic activity">
    <reaction evidence="10">
        <text>2 D-alanine + ATP = D-alanyl-D-alanine + ADP + phosphate + H(+)</text>
        <dbReference type="Rhea" id="RHEA:11224"/>
        <dbReference type="ChEBI" id="CHEBI:15378"/>
        <dbReference type="ChEBI" id="CHEBI:30616"/>
        <dbReference type="ChEBI" id="CHEBI:43474"/>
        <dbReference type="ChEBI" id="CHEBI:57416"/>
        <dbReference type="ChEBI" id="CHEBI:57822"/>
        <dbReference type="ChEBI" id="CHEBI:456216"/>
        <dbReference type="EC" id="6.3.2.4"/>
    </reaction>
</comment>
<feature type="binding site" evidence="12">
    <location>
        <position position="276"/>
    </location>
    <ligand>
        <name>Mg(2+)</name>
        <dbReference type="ChEBI" id="CHEBI:18420"/>
        <label>2</label>
    </ligand>
</feature>
<evidence type="ECO:0000313" key="16">
    <source>
        <dbReference type="Proteomes" id="UP000635606"/>
    </source>
</evidence>
<dbReference type="NCBIfam" id="TIGR01205">
    <property type="entry name" value="D_ala_D_alaTIGR"/>
    <property type="match status" value="1"/>
</dbReference>
<evidence type="ECO:0000256" key="8">
    <source>
        <dbReference type="ARBA" id="ARBA00022984"/>
    </source>
</evidence>
<dbReference type="Pfam" id="PF01820">
    <property type="entry name" value="Dala_Dala_lig_N"/>
    <property type="match status" value="2"/>
</dbReference>
<keyword evidence="12" id="KW-0464">Manganese</keyword>
<evidence type="ECO:0000256" key="10">
    <source>
        <dbReference type="HAMAP-Rule" id="MF_00047"/>
    </source>
</evidence>
<dbReference type="PANTHER" id="PTHR23132:SF23">
    <property type="entry name" value="D-ALANINE--D-ALANINE LIGASE B"/>
    <property type="match status" value="1"/>
</dbReference>
<name>A0A8J4E922_9ACTN</name>
<evidence type="ECO:0000256" key="12">
    <source>
        <dbReference type="PIRSR" id="PIRSR039102-3"/>
    </source>
</evidence>
<reference evidence="15" key="1">
    <citation type="submission" date="2021-01" db="EMBL/GenBank/DDBJ databases">
        <title>Whole genome shotgun sequence of Virgisporangium ochraceum NBRC 16418.</title>
        <authorList>
            <person name="Komaki H."/>
            <person name="Tamura T."/>
        </authorList>
    </citation>
    <scope>NUCLEOTIDE SEQUENCE</scope>
    <source>
        <strain evidence="15">NBRC 16418</strain>
    </source>
</reference>
<evidence type="ECO:0000256" key="9">
    <source>
        <dbReference type="ARBA" id="ARBA00023316"/>
    </source>
</evidence>
<sequence>MTPTRIAVIGGGRNCEHDVSLASAAGVADGLEKAGYEAVRLTIDPAGEWRDPDDKPTGLARAVRVLRSCAAVFPVLHGPHGEDGTLAALCDLAGVPCVGSPLGAGALAMDKWVTKLVADAVGVGTAPGRLLTRGDACDFRGPVVVKPVTAGSSHGVTLVRDAAALEPALDAAFAHDDRVLVEDVVTGREIDLAVLGRPDGSRVVAPALEIVVPGGGIFDHAAKYAGEPDFVVPAPVDRTDRERLERAAVTMYDALGCAGVARVDFFLTERGPVLIEVNTMPGFTARSQVPRMFAASGMSFDALLDLLVRDALPV</sequence>
<comment type="caution">
    <text evidence="15">The sequence shown here is derived from an EMBL/GenBank/DDBJ whole genome shotgun (WGS) entry which is preliminary data.</text>
</comment>
<dbReference type="InterPro" id="IPR011761">
    <property type="entry name" value="ATP-grasp"/>
</dbReference>
<dbReference type="PANTHER" id="PTHR23132">
    <property type="entry name" value="D-ALANINE--D-ALANINE LIGASE"/>
    <property type="match status" value="1"/>
</dbReference>
<keyword evidence="5 13" id="KW-0547">Nucleotide-binding</keyword>
<dbReference type="GO" id="GO:0008360">
    <property type="term" value="P:regulation of cell shape"/>
    <property type="evidence" value="ECO:0007669"/>
    <property type="project" value="UniProtKB-KW"/>
</dbReference>
<keyword evidence="8 10" id="KW-0573">Peptidoglycan synthesis</keyword>
<evidence type="ECO:0000256" key="5">
    <source>
        <dbReference type="ARBA" id="ARBA00022741"/>
    </source>
</evidence>
<feature type="active site" evidence="11">
    <location>
        <position position="152"/>
    </location>
</feature>
<dbReference type="InterPro" id="IPR005905">
    <property type="entry name" value="D_ala_D_ala"/>
</dbReference>
<keyword evidence="6 13" id="KW-0067">ATP-binding</keyword>
<comment type="cofactor">
    <cofactor evidence="12">
        <name>Mg(2+)</name>
        <dbReference type="ChEBI" id="CHEBI:18420"/>
    </cofactor>
    <cofactor evidence="12">
        <name>Mn(2+)</name>
        <dbReference type="ChEBI" id="CHEBI:29035"/>
    </cofactor>
    <text evidence="12">Binds 2 magnesium or manganese ions per subunit.</text>
</comment>
<keyword evidence="7 10" id="KW-0133">Cell shape</keyword>
<dbReference type="Gene3D" id="3.30.1490.20">
    <property type="entry name" value="ATP-grasp fold, A domain"/>
    <property type="match status" value="1"/>
</dbReference>
<evidence type="ECO:0000256" key="3">
    <source>
        <dbReference type="ARBA" id="ARBA00022490"/>
    </source>
</evidence>
<evidence type="ECO:0000256" key="6">
    <source>
        <dbReference type="ARBA" id="ARBA00022840"/>
    </source>
</evidence>
<dbReference type="GO" id="GO:0071555">
    <property type="term" value="P:cell wall organization"/>
    <property type="evidence" value="ECO:0007669"/>
    <property type="project" value="UniProtKB-KW"/>
</dbReference>
<evidence type="ECO:0000256" key="7">
    <source>
        <dbReference type="ARBA" id="ARBA00022960"/>
    </source>
</evidence>
<dbReference type="SUPFAM" id="SSF52440">
    <property type="entry name" value="PreATP-grasp domain"/>
    <property type="match status" value="1"/>
</dbReference>
<dbReference type="RefSeq" id="WP_203925847.1">
    <property type="nucleotide sequence ID" value="NZ_BOPH01000010.1"/>
</dbReference>
<evidence type="ECO:0000256" key="1">
    <source>
        <dbReference type="ARBA" id="ARBA00004496"/>
    </source>
</evidence>
<feature type="active site" evidence="11">
    <location>
        <position position="287"/>
    </location>
</feature>
<dbReference type="HAMAP" id="MF_00047">
    <property type="entry name" value="Dala_Dala_lig"/>
    <property type="match status" value="1"/>
</dbReference>
<dbReference type="PIRSF" id="PIRSF039102">
    <property type="entry name" value="Ddl/VanB"/>
    <property type="match status" value="1"/>
</dbReference>
<organism evidence="15 16">
    <name type="scientific">Virgisporangium ochraceum</name>
    <dbReference type="NCBI Taxonomy" id="65505"/>
    <lineage>
        <taxon>Bacteria</taxon>
        <taxon>Bacillati</taxon>
        <taxon>Actinomycetota</taxon>
        <taxon>Actinomycetes</taxon>
        <taxon>Micromonosporales</taxon>
        <taxon>Micromonosporaceae</taxon>
        <taxon>Virgisporangium</taxon>
    </lineage>
</organism>
<dbReference type="GO" id="GO:0008716">
    <property type="term" value="F:D-alanine-D-alanine ligase activity"/>
    <property type="evidence" value="ECO:0007669"/>
    <property type="project" value="UniProtKB-UniRule"/>
</dbReference>
<proteinExistence type="inferred from homology"/>
<keyword evidence="12" id="KW-0460">Magnesium</keyword>
<evidence type="ECO:0000256" key="4">
    <source>
        <dbReference type="ARBA" id="ARBA00022598"/>
    </source>
</evidence>
<dbReference type="AlphaFoldDB" id="A0A8J4E922"/>
<dbReference type="SUPFAM" id="SSF56059">
    <property type="entry name" value="Glutathione synthetase ATP-binding domain-like"/>
    <property type="match status" value="1"/>
</dbReference>
<gene>
    <name evidence="15" type="primary">ddl_1</name>
    <name evidence="10" type="synonym">ddl</name>
    <name evidence="15" type="ORF">Voc01_007650</name>
</gene>
<dbReference type="Proteomes" id="UP000635606">
    <property type="component" value="Unassembled WGS sequence"/>
</dbReference>
<evidence type="ECO:0000256" key="2">
    <source>
        <dbReference type="ARBA" id="ARBA00010871"/>
    </source>
</evidence>
<dbReference type="GO" id="GO:0005737">
    <property type="term" value="C:cytoplasm"/>
    <property type="evidence" value="ECO:0007669"/>
    <property type="project" value="UniProtKB-SubCell"/>
</dbReference>
<dbReference type="PROSITE" id="PS50975">
    <property type="entry name" value="ATP_GRASP"/>
    <property type="match status" value="1"/>
</dbReference>
<dbReference type="InterPro" id="IPR016185">
    <property type="entry name" value="PreATP-grasp_dom_sf"/>
</dbReference>
<evidence type="ECO:0000313" key="15">
    <source>
        <dbReference type="EMBL" id="GIJ65848.1"/>
    </source>
</evidence>
<protein>
    <recommendedName>
        <fullName evidence="10">D-alanine--D-alanine ligase</fullName>
        <ecNumber evidence="10">6.3.2.4</ecNumber>
    </recommendedName>
    <alternativeName>
        <fullName evidence="10">D-Ala-D-Ala ligase</fullName>
    </alternativeName>
    <alternativeName>
        <fullName evidence="10">D-alanylalanine synthetase</fullName>
    </alternativeName>
</protein>
<feature type="domain" description="ATP-grasp" evidence="14">
    <location>
        <begin position="115"/>
        <end position="309"/>
    </location>
</feature>
<feature type="binding site" evidence="12">
    <location>
        <position position="276"/>
    </location>
    <ligand>
        <name>Mg(2+)</name>
        <dbReference type="ChEBI" id="CHEBI:18420"/>
        <label>1</label>
    </ligand>
</feature>
<dbReference type="GO" id="GO:0046872">
    <property type="term" value="F:metal ion binding"/>
    <property type="evidence" value="ECO:0007669"/>
    <property type="project" value="UniProtKB-KW"/>
</dbReference>
<feature type="binding site" evidence="12">
    <location>
        <position position="264"/>
    </location>
    <ligand>
        <name>Mg(2+)</name>
        <dbReference type="ChEBI" id="CHEBI:18420"/>
        <label>1</label>
    </ligand>
</feature>
<dbReference type="InterPro" id="IPR011127">
    <property type="entry name" value="Dala_Dala_lig_N"/>
</dbReference>
<keyword evidence="4 10" id="KW-0436">Ligase</keyword>
<dbReference type="InterPro" id="IPR011095">
    <property type="entry name" value="Dala_Dala_lig_C"/>
</dbReference>
<dbReference type="GO" id="GO:0005524">
    <property type="term" value="F:ATP binding"/>
    <property type="evidence" value="ECO:0007669"/>
    <property type="project" value="UniProtKB-UniRule"/>
</dbReference>
<dbReference type="EC" id="6.3.2.4" evidence="10"/>
<accession>A0A8J4E922</accession>
<keyword evidence="16" id="KW-1185">Reference proteome</keyword>
<keyword evidence="12" id="KW-0479">Metal-binding</keyword>
<dbReference type="PROSITE" id="PS00843">
    <property type="entry name" value="DALA_DALA_LIGASE_1"/>
    <property type="match status" value="1"/>
</dbReference>
<keyword evidence="9 10" id="KW-0961">Cell wall biogenesis/degradation</keyword>
<dbReference type="Pfam" id="PF07478">
    <property type="entry name" value="Dala_Dala_lig_C"/>
    <property type="match status" value="1"/>
</dbReference>
<comment type="pathway">
    <text evidence="10">Cell wall biogenesis; peptidoglycan biosynthesis.</text>
</comment>
<feature type="active site" evidence="11">
    <location>
        <position position="16"/>
    </location>
</feature>